<dbReference type="SMART" id="SM00900">
    <property type="entry name" value="FMN_bind"/>
    <property type="match status" value="1"/>
</dbReference>
<dbReference type="HOGENOM" id="CLU_077882_3_0_12"/>
<dbReference type="AlphaFoldDB" id="E1R6L9"/>
<evidence type="ECO:0000256" key="1">
    <source>
        <dbReference type="ARBA" id="ARBA00022448"/>
    </source>
</evidence>
<keyword evidence="3 6" id="KW-0285">Flavoprotein</keyword>
<dbReference type="GO" id="GO:0022900">
    <property type="term" value="P:electron transport chain"/>
    <property type="evidence" value="ECO:0007669"/>
    <property type="project" value="UniProtKB-UniRule"/>
</dbReference>
<reference evidence="8 9" key="1">
    <citation type="journal article" date="2010" name="Stand. Genomic Sci.">
        <title>Complete genome sequence of Spirochaeta smaragdinae type strain (SEBR 4228).</title>
        <authorList>
            <person name="Mavromatis K."/>
            <person name="Yasawong M."/>
            <person name="Chertkov O."/>
            <person name="Lapidus A."/>
            <person name="Lucas S."/>
            <person name="Nolan M."/>
            <person name="Del Rio T.G."/>
            <person name="Tice H."/>
            <person name="Cheng J.F."/>
            <person name="Pitluck S."/>
            <person name="Liolios K."/>
            <person name="Ivanova N."/>
            <person name="Tapia R."/>
            <person name="Han C."/>
            <person name="Bruce D."/>
            <person name="Goodwin L."/>
            <person name="Pati A."/>
            <person name="Chen A."/>
            <person name="Palaniappan K."/>
            <person name="Land M."/>
            <person name="Hauser L."/>
            <person name="Chang Y.J."/>
            <person name="Jeffries C.D."/>
            <person name="Detter J.C."/>
            <person name="Rohde M."/>
            <person name="Brambilla E."/>
            <person name="Spring S."/>
            <person name="Goker M."/>
            <person name="Sikorski J."/>
            <person name="Woyke T."/>
            <person name="Bristow J."/>
            <person name="Eisen J.A."/>
            <person name="Markowitz V."/>
            <person name="Hugenholtz P."/>
            <person name="Klenk H.P."/>
            <person name="Kyrpides N.C."/>
        </authorList>
    </citation>
    <scope>NUCLEOTIDE SEQUENCE [LARGE SCALE GENOMIC DNA]</scope>
    <source>
        <strain evidence="9">DSM 11293 / JCM 15392 / SEBR 4228</strain>
    </source>
</reference>
<dbReference type="InterPro" id="IPR010209">
    <property type="entry name" value="Ion_transpt_RnfG/RsxG"/>
</dbReference>
<evidence type="ECO:0000313" key="8">
    <source>
        <dbReference type="EMBL" id="ADK81037.1"/>
    </source>
</evidence>
<name>E1R6L9_SEDSS</name>
<organism evidence="8 9">
    <name type="scientific">Sediminispirochaeta smaragdinae (strain DSM 11293 / JCM 15392 / SEBR 4228)</name>
    <name type="common">Spirochaeta smaragdinae</name>
    <dbReference type="NCBI Taxonomy" id="573413"/>
    <lineage>
        <taxon>Bacteria</taxon>
        <taxon>Pseudomonadati</taxon>
        <taxon>Spirochaetota</taxon>
        <taxon>Spirochaetia</taxon>
        <taxon>Spirochaetales</taxon>
        <taxon>Spirochaetaceae</taxon>
        <taxon>Sediminispirochaeta</taxon>
    </lineage>
</organism>
<dbReference type="KEGG" id="ssm:Spirs_1911"/>
<keyword evidence="6" id="KW-1278">Translocase</keyword>
<evidence type="ECO:0000256" key="2">
    <source>
        <dbReference type="ARBA" id="ARBA00022553"/>
    </source>
</evidence>
<dbReference type="GO" id="GO:0009055">
    <property type="term" value="F:electron transfer activity"/>
    <property type="evidence" value="ECO:0007669"/>
    <property type="project" value="InterPro"/>
</dbReference>
<evidence type="ECO:0000256" key="5">
    <source>
        <dbReference type="ARBA" id="ARBA00022982"/>
    </source>
</evidence>
<keyword evidence="6" id="KW-0472">Membrane</keyword>
<keyword evidence="5 6" id="KW-0249">Electron transport</keyword>
<gene>
    <name evidence="6" type="primary">rnfG</name>
    <name evidence="8" type="ordered locus">Spirs_1911</name>
</gene>
<dbReference type="STRING" id="573413.Spirs_1911"/>
<sequence>MNNPIVKIGGRLALICAVAALVLGVVNALTEPQIARIKAEKLKAALETVSGGRKTGEAVAVDNNPVVDRYYPVYGDDDQIVGYVCQLLGSGYGGTIVILGGYDLKGTVLAAKMMDNEETPGLGKEAEKASYMEKYVGTGGDKPVPVRKSMLTTEQSDSVTGASITFMGVGKALQEGSRFVVSLEGK</sequence>
<evidence type="ECO:0000256" key="3">
    <source>
        <dbReference type="ARBA" id="ARBA00022630"/>
    </source>
</evidence>
<dbReference type="Pfam" id="PF04205">
    <property type="entry name" value="FMN_bind"/>
    <property type="match status" value="1"/>
</dbReference>
<keyword evidence="6" id="KW-1003">Cell membrane</keyword>
<evidence type="ECO:0000313" key="9">
    <source>
        <dbReference type="Proteomes" id="UP000002318"/>
    </source>
</evidence>
<evidence type="ECO:0000256" key="6">
    <source>
        <dbReference type="HAMAP-Rule" id="MF_00479"/>
    </source>
</evidence>
<keyword evidence="9" id="KW-1185">Reference proteome</keyword>
<protein>
    <recommendedName>
        <fullName evidence="6">Ion-translocating oxidoreductase complex subunit G</fullName>
        <ecNumber evidence="6">7.-.-.-</ecNumber>
    </recommendedName>
    <alternativeName>
        <fullName evidence="6">Rnf electron transport complex subunit G</fullName>
    </alternativeName>
</protein>
<dbReference type="RefSeq" id="WP_013254501.1">
    <property type="nucleotide sequence ID" value="NC_014364.1"/>
</dbReference>
<keyword evidence="6" id="KW-0812">Transmembrane</keyword>
<comment type="similarity">
    <text evidence="6">Belongs to the RnfG family.</text>
</comment>
<keyword evidence="6" id="KW-0997">Cell inner membrane</keyword>
<comment type="function">
    <text evidence="6">Part of a membrane-bound complex that couples electron transfer with translocation of ions across the membrane.</text>
</comment>
<dbReference type="InterPro" id="IPR007329">
    <property type="entry name" value="FMN-bd"/>
</dbReference>
<evidence type="ECO:0000256" key="4">
    <source>
        <dbReference type="ARBA" id="ARBA00022643"/>
    </source>
</evidence>
<dbReference type="EC" id="7.-.-.-" evidence="6"/>
<dbReference type="HAMAP" id="MF_00479">
    <property type="entry name" value="RsxG_RnfG"/>
    <property type="match status" value="1"/>
</dbReference>
<comment type="subcellular location">
    <subcellularLocation>
        <location evidence="6">Cell inner membrane</location>
        <topology evidence="6">Single-pass membrane protein</topology>
    </subcellularLocation>
</comment>
<dbReference type="Proteomes" id="UP000002318">
    <property type="component" value="Chromosome"/>
</dbReference>
<keyword evidence="4 6" id="KW-0288">FMN</keyword>
<comment type="cofactor">
    <cofactor evidence="6">
        <name>FMN</name>
        <dbReference type="ChEBI" id="CHEBI:58210"/>
    </cofactor>
</comment>
<keyword evidence="2 6" id="KW-0597">Phosphoprotein</keyword>
<dbReference type="OrthoDB" id="369811at2"/>
<dbReference type="eggNOG" id="COG4659">
    <property type="taxonomic scope" value="Bacteria"/>
</dbReference>
<dbReference type="PANTHER" id="PTHR36118:SF1">
    <property type="entry name" value="ION-TRANSLOCATING OXIDOREDUCTASE COMPLEX SUBUNIT G"/>
    <property type="match status" value="1"/>
</dbReference>
<comment type="caution">
    <text evidence="6">Lacks conserved residue(s) required for the propagation of feature annotation.</text>
</comment>
<dbReference type="GO" id="GO:0005886">
    <property type="term" value="C:plasma membrane"/>
    <property type="evidence" value="ECO:0007669"/>
    <property type="project" value="UniProtKB-SubCell"/>
</dbReference>
<dbReference type="PANTHER" id="PTHR36118">
    <property type="entry name" value="ION-TRANSLOCATING OXIDOREDUCTASE COMPLEX SUBUNIT G"/>
    <property type="match status" value="1"/>
</dbReference>
<dbReference type="EMBL" id="CP002116">
    <property type="protein sequence ID" value="ADK81037.1"/>
    <property type="molecule type" value="Genomic_DNA"/>
</dbReference>
<evidence type="ECO:0000259" key="7">
    <source>
        <dbReference type="SMART" id="SM00900"/>
    </source>
</evidence>
<dbReference type="GO" id="GO:0010181">
    <property type="term" value="F:FMN binding"/>
    <property type="evidence" value="ECO:0007669"/>
    <property type="project" value="InterPro"/>
</dbReference>
<accession>E1R6L9</accession>
<comment type="subunit">
    <text evidence="6">The complex is composed of six subunits: RnfA, RnfB, RnfC, RnfD, RnfE and RnfG.</text>
</comment>
<feature type="domain" description="FMN-binding" evidence="7">
    <location>
        <begin position="91"/>
        <end position="180"/>
    </location>
</feature>
<keyword evidence="1 6" id="KW-0813">Transport</keyword>
<keyword evidence="6" id="KW-1133">Transmembrane helix</keyword>
<proteinExistence type="inferred from homology"/>